<evidence type="ECO:0000256" key="4">
    <source>
        <dbReference type="ARBA" id="ARBA00023136"/>
    </source>
</evidence>
<evidence type="ECO:0000313" key="7">
    <source>
        <dbReference type="EMBL" id="VVO32356.1"/>
    </source>
</evidence>
<feature type="domain" description="Major facilitator superfamily (MFS) profile" evidence="6">
    <location>
        <begin position="192"/>
        <end position="377"/>
    </location>
</feature>
<dbReference type="AlphaFoldDB" id="A0A5E7EZV9"/>
<dbReference type="InterPro" id="IPR020846">
    <property type="entry name" value="MFS_dom"/>
</dbReference>
<feature type="transmembrane region" description="Helical" evidence="5">
    <location>
        <begin position="63"/>
        <end position="80"/>
    </location>
</feature>
<dbReference type="InterPro" id="IPR011701">
    <property type="entry name" value="MFS"/>
</dbReference>
<dbReference type="GO" id="GO:0005886">
    <property type="term" value="C:plasma membrane"/>
    <property type="evidence" value="ECO:0007669"/>
    <property type="project" value="TreeGrafter"/>
</dbReference>
<feature type="transmembrane region" description="Helical" evidence="5">
    <location>
        <begin position="34"/>
        <end position="56"/>
    </location>
</feature>
<evidence type="ECO:0000313" key="8">
    <source>
        <dbReference type="Proteomes" id="UP000379480"/>
    </source>
</evidence>
<protein>
    <submittedName>
        <fullName evidence="7">Putative MFS-type transporter YcaD</fullName>
    </submittedName>
</protein>
<gene>
    <name evidence="7" type="primary">ycaD_2</name>
    <name evidence="7" type="ORF">PS723_05093</name>
</gene>
<evidence type="ECO:0000256" key="2">
    <source>
        <dbReference type="ARBA" id="ARBA00022692"/>
    </source>
</evidence>
<proteinExistence type="predicted"/>
<feature type="transmembrane region" description="Helical" evidence="5">
    <location>
        <begin position="317"/>
        <end position="340"/>
    </location>
</feature>
<dbReference type="RefSeq" id="WP_191636265.1">
    <property type="nucleotide sequence ID" value="NZ_CABVHY010000031.1"/>
</dbReference>
<sequence>MALYLATLLLQVAAGLLNSWVALRMVALGNSGLVIGSLMAVNALGLVVGGLSGYWLVARLGHVRAFALCGALAIAASLGHDFSNWLPLWLLLRFLVGLALMTMYIVLESWLNEQAPNGQRGRVLAWYMTASFLGLIGGQLGLSLDGAASRALLDLVVICFALCLVPVSFTQRLPPTSVTPQARLRPLGFVRRIPQALLTILLTGLLSGAFHGLAPVYASQQGLDPGAVGLFMATCLAAGLLAQFPLGLLSDRFPRPRLIRLFALILALSCLPLLWTPVSLPLLLGCGFAIGLVQFSLYPLALGLANDRVESHERVSLAATMLVAFGLGSSIGPLFAGAAMELFGGRALYGFCALCAVMLGWLVREPRTQSCVETAIP</sequence>
<keyword evidence="3 5" id="KW-1133">Transmembrane helix</keyword>
<feature type="transmembrane region" description="Helical" evidence="5">
    <location>
        <begin position="226"/>
        <end position="246"/>
    </location>
</feature>
<dbReference type="PROSITE" id="PS50850">
    <property type="entry name" value="MFS"/>
    <property type="match status" value="1"/>
</dbReference>
<feature type="transmembrane region" description="Helical" evidence="5">
    <location>
        <begin position="86"/>
        <end position="111"/>
    </location>
</feature>
<feature type="transmembrane region" description="Helical" evidence="5">
    <location>
        <begin position="123"/>
        <end position="142"/>
    </location>
</feature>
<feature type="transmembrane region" description="Helical" evidence="5">
    <location>
        <begin position="282"/>
        <end position="305"/>
    </location>
</feature>
<feature type="transmembrane region" description="Helical" evidence="5">
    <location>
        <begin position="148"/>
        <end position="169"/>
    </location>
</feature>
<dbReference type="PANTHER" id="PTHR23521">
    <property type="entry name" value="TRANSPORTER MFS SUPERFAMILY"/>
    <property type="match status" value="1"/>
</dbReference>
<feature type="transmembrane region" description="Helical" evidence="5">
    <location>
        <begin position="193"/>
        <end position="214"/>
    </location>
</feature>
<dbReference type="Gene3D" id="1.20.1250.20">
    <property type="entry name" value="MFS general substrate transporter like domains"/>
    <property type="match status" value="2"/>
</dbReference>
<evidence type="ECO:0000256" key="5">
    <source>
        <dbReference type="SAM" id="Phobius"/>
    </source>
</evidence>
<accession>A0A5E7EZV9</accession>
<feature type="transmembrane region" description="Helical" evidence="5">
    <location>
        <begin position="346"/>
        <end position="363"/>
    </location>
</feature>
<name>A0A5E7EZV9_PSEFL</name>
<organism evidence="7 8">
    <name type="scientific">Pseudomonas fluorescens</name>
    <dbReference type="NCBI Taxonomy" id="294"/>
    <lineage>
        <taxon>Bacteria</taxon>
        <taxon>Pseudomonadati</taxon>
        <taxon>Pseudomonadota</taxon>
        <taxon>Gammaproteobacteria</taxon>
        <taxon>Pseudomonadales</taxon>
        <taxon>Pseudomonadaceae</taxon>
        <taxon>Pseudomonas</taxon>
    </lineage>
</organism>
<dbReference type="EMBL" id="CABVHY010000031">
    <property type="protein sequence ID" value="VVO32356.1"/>
    <property type="molecule type" value="Genomic_DNA"/>
</dbReference>
<evidence type="ECO:0000259" key="6">
    <source>
        <dbReference type="PROSITE" id="PS50850"/>
    </source>
</evidence>
<dbReference type="Pfam" id="PF12832">
    <property type="entry name" value="MFS_1_like"/>
    <property type="match status" value="1"/>
</dbReference>
<dbReference type="CDD" id="cd17477">
    <property type="entry name" value="MFS_YcaD_like"/>
    <property type="match status" value="1"/>
</dbReference>
<dbReference type="Proteomes" id="UP000379480">
    <property type="component" value="Unassembled WGS sequence"/>
</dbReference>
<dbReference type="GO" id="GO:0022857">
    <property type="term" value="F:transmembrane transporter activity"/>
    <property type="evidence" value="ECO:0007669"/>
    <property type="project" value="InterPro"/>
</dbReference>
<feature type="transmembrane region" description="Helical" evidence="5">
    <location>
        <begin position="258"/>
        <end position="276"/>
    </location>
</feature>
<keyword evidence="4 5" id="KW-0472">Membrane</keyword>
<evidence type="ECO:0000256" key="3">
    <source>
        <dbReference type="ARBA" id="ARBA00022989"/>
    </source>
</evidence>
<keyword evidence="2 5" id="KW-0812">Transmembrane</keyword>
<evidence type="ECO:0000256" key="1">
    <source>
        <dbReference type="ARBA" id="ARBA00004141"/>
    </source>
</evidence>
<reference evidence="7 8" key="1">
    <citation type="submission" date="2019-09" db="EMBL/GenBank/DDBJ databases">
        <authorList>
            <person name="Chandra G."/>
            <person name="Truman W A."/>
        </authorList>
    </citation>
    <scope>NUCLEOTIDE SEQUENCE [LARGE SCALE GENOMIC DNA]</scope>
    <source>
        <strain evidence="7">PS723</strain>
    </source>
</reference>
<comment type="subcellular location">
    <subcellularLocation>
        <location evidence="1">Membrane</location>
        <topology evidence="1">Multi-pass membrane protein</topology>
    </subcellularLocation>
</comment>
<dbReference type="InterPro" id="IPR036259">
    <property type="entry name" value="MFS_trans_sf"/>
</dbReference>
<dbReference type="SUPFAM" id="SSF103473">
    <property type="entry name" value="MFS general substrate transporter"/>
    <property type="match status" value="1"/>
</dbReference>
<dbReference type="InterPro" id="IPR047200">
    <property type="entry name" value="MFS_YcaD-like"/>
</dbReference>
<dbReference type="Pfam" id="PF07690">
    <property type="entry name" value="MFS_1"/>
    <property type="match status" value="1"/>
</dbReference>
<dbReference type="PANTHER" id="PTHR23521:SF3">
    <property type="entry name" value="MFS TRANSPORTER"/>
    <property type="match status" value="1"/>
</dbReference>
<dbReference type="InterPro" id="IPR024989">
    <property type="entry name" value="MFS_assoc_dom"/>
</dbReference>